<dbReference type="RefSeq" id="WP_317487149.1">
    <property type="nucleotide sequence ID" value="NZ_CP136051.1"/>
</dbReference>
<feature type="domain" description="Nudix hydrolase" evidence="3">
    <location>
        <begin position="22"/>
        <end position="156"/>
    </location>
</feature>
<dbReference type="SUPFAM" id="SSF55811">
    <property type="entry name" value="Nudix"/>
    <property type="match status" value="1"/>
</dbReference>
<comment type="cofactor">
    <cofactor evidence="1">
        <name>Mg(2+)</name>
        <dbReference type="ChEBI" id="CHEBI:18420"/>
    </cofactor>
</comment>
<dbReference type="Gene3D" id="3.90.79.10">
    <property type="entry name" value="Nucleoside Triphosphate Pyrophosphohydrolase"/>
    <property type="match status" value="1"/>
</dbReference>
<proteinExistence type="predicted"/>
<evidence type="ECO:0000256" key="2">
    <source>
        <dbReference type="ARBA" id="ARBA00022801"/>
    </source>
</evidence>
<dbReference type="GO" id="GO:0016787">
    <property type="term" value="F:hydrolase activity"/>
    <property type="evidence" value="ECO:0007669"/>
    <property type="project" value="UniProtKB-KW"/>
</dbReference>
<sequence length="172" mass="19728">MEFSLNLKMDVSQEVERLYGHEVRTRVCGICFREDKLLLIKHLGLTAAGFLWAPPGGGVQYGTNLETNLIREFKEETGLNIKVVRFLFVYEYVGPPLQTIELFFEVQPTGGDLCRGVDPEMSDSQQIIDEVRFVSLKELNDFALESLHHMLKGVHSKEDLLRKTGFFKFEKN</sequence>
<protein>
    <submittedName>
        <fullName evidence="4">NUDIX hydrolase</fullName>
        <ecNumber evidence="4">3.6.-.-</ecNumber>
    </submittedName>
</protein>
<evidence type="ECO:0000313" key="5">
    <source>
        <dbReference type="Proteomes" id="UP001302349"/>
    </source>
</evidence>
<dbReference type="Pfam" id="PF00293">
    <property type="entry name" value="NUDIX"/>
    <property type="match status" value="1"/>
</dbReference>
<accession>A0ABZ0II49</accession>
<dbReference type="Proteomes" id="UP001302349">
    <property type="component" value="Chromosome"/>
</dbReference>
<reference evidence="4 5" key="1">
    <citation type="journal article" date="2023" name="Microbiol. Resour. Announc.">
        <title>Complete Genome Sequence of Imperialibacter roseus strain P4T.</title>
        <authorList>
            <person name="Tizabi D.R."/>
            <person name="Bachvaroff T."/>
            <person name="Hill R.T."/>
        </authorList>
    </citation>
    <scope>NUCLEOTIDE SEQUENCE [LARGE SCALE GENOMIC DNA]</scope>
    <source>
        <strain evidence="4 5">P4T</strain>
    </source>
</reference>
<dbReference type="PROSITE" id="PS51462">
    <property type="entry name" value="NUDIX"/>
    <property type="match status" value="1"/>
</dbReference>
<dbReference type="InterPro" id="IPR015797">
    <property type="entry name" value="NUDIX_hydrolase-like_dom_sf"/>
</dbReference>
<dbReference type="InterPro" id="IPR000086">
    <property type="entry name" value="NUDIX_hydrolase_dom"/>
</dbReference>
<keyword evidence="2 4" id="KW-0378">Hydrolase</keyword>
<name>A0ABZ0II49_9BACT</name>
<keyword evidence="5" id="KW-1185">Reference proteome</keyword>
<organism evidence="4 5">
    <name type="scientific">Imperialibacter roseus</name>
    <dbReference type="NCBI Taxonomy" id="1324217"/>
    <lineage>
        <taxon>Bacteria</taxon>
        <taxon>Pseudomonadati</taxon>
        <taxon>Bacteroidota</taxon>
        <taxon>Cytophagia</taxon>
        <taxon>Cytophagales</taxon>
        <taxon>Flammeovirgaceae</taxon>
        <taxon>Imperialibacter</taxon>
    </lineage>
</organism>
<gene>
    <name evidence="4" type="ORF">RT717_14750</name>
</gene>
<dbReference type="EC" id="3.6.-.-" evidence="4"/>
<dbReference type="PANTHER" id="PTHR43046">
    <property type="entry name" value="GDP-MANNOSE MANNOSYL HYDROLASE"/>
    <property type="match status" value="1"/>
</dbReference>
<dbReference type="PANTHER" id="PTHR43046:SF14">
    <property type="entry name" value="MUTT_NUDIX FAMILY PROTEIN"/>
    <property type="match status" value="1"/>
</dbReference>
<evidence type="ECO:0000313" key="4">
    <source>
        <dbReference type="EMBL" id="WOK04336.1"/>
    </source>
</evidence>
<evidence type="ECO:0000256" key="1">
    <source>
        <dbReference type="ARBA" id="ARBA00001946"/>
    </source>
</evidence>
<evidence type="ECO:0000259" key="3">
    <source>
        <dbReference type="PROSITE" id="PS51462"/>
    </source>
</evidence>
<dbReference type="EMBL" id="CP136051">
    <property type="protein sequence ID" value="WOK04336.1"/>
    <property type="molecule type" value="Genomic_DNA"/>
</dbReference>